<dbReference type="GO" id="GO:0008270">
    <property type="term" value="F:zinc ion binding"/>
    <property type="evidence" value="ECO:0007669"/>
    <property type="project" value="InterPro"/>
</dbReference>
<reference evidence="4 5" key="1">
    <citation type="journal article" date="2018" name="Sci. Rep.">
        <title>Comparative genomics provides insights into the lifestyle and reveals functional heterogeneity of dark septate endophytic fungi.</title>
        <authorList>
            <person name="Knapp D.G."/>
            <person name="Nemeth J.B."/>
            <person name="Barry K."/>
            <person name="Hainaut M."/>
            <person name="Henrissat B."/>
            <person name="Johnson J."/>
            <person name="Kuo A."/>
            <person name="Lim J.H.P."/>
            <person name="Lipzen A."/>
            <person name="Nolan M."/>
            <person name="Ohm R.A."/>
            <person name="Tamas L."/>
            <person name="Grigoriev I.V."/>
            <person name="Spatafora J.W."/>
            <person name="Nagy L.G."/>
            <person name="Kovacs G.M."/>
        </authorList>
    </citation>
    <scope>NUCLEOTIDE SEQUENCE [LARGE SCALE GENOMIC DNA]</scope>
    <source>
        <strain evidence="4 5">DSE2036</strain>
    </source>
</reference>
<gene>
    <name evidence="4" type="ORF">DM02DRAFT_680929</name>
</gene>
<feature type="domain" description="Zn(2)-C6 fungal-type" evidence="3">
    <location>
        <begin position="24"/>
        <end position="54"/>
    </location>
</feature>
<feature type="region of interest" description="Disordered" evidence="2">
    <location>
        <begin position="1"/>
        <end position="20"/>
    </location>
</feature>
<protein>
    <recommendedName>
        <fullName evidence="3">Zn(2)-C6 fungal-type domain-containing protein</fullName>
    </recommendedName>
</protein>
<dbReference type="PANTHER" id="PTHR37534:SF2">
    <property type="entry name" value="N-ACETYLTRANSFERASE DOMAIN-CONTAINING PROTEIN"/>
    <property type="match status" value="1"/>
</dbReference>
<dbReference type="AlphaFoldDB" id="A0A2V1DNU8"/>
<accession>A0A2V1DNU8</accession>
<dbReference type="PROSITE" id="PS50048">
    <property type="entry name" value="ZN2_CY6_FUNGAL_2"/>
    <property type="match status" value="1"/>
</dbReference>
<dbReference type="GO" id="GO:0005634">
    <property type="term" value="C:nucleus"/>
    <property type="evidence" value="ECO:0007669"/>
    <property type="project" value="TreeGrafter"/>
</dbReference>
<dbReference type="Pfam" id="PF00172">
    <property type="entry name" value="Zn_clus"/>
    <property type="match status" value="1"/>
</dbReference>
<dbReference type="PANTHER" id="PTHR37534">
    <property type="entry name" value="TRANSCRIPTIONAL ACTIVATOR PROTEIN UGA3"/>
    <property type="match status" value="1"/>
</dbReference>
<evidence type="ECO:0000256" key="2">
    <source>
        <dbReference type="SAM" id="MobiDB-lite"/>
    </source>
</evidence>
<dbReference type="InterPro" id="IPR001138">
    <property type="entry name" value="Zn2Cys6_DnaBD"/>
</dbReference>
<proteinExistence type="predicted"/>
<dbReference type="CDD" id="cd00067">
    <property type="entry name" value="GAL4"/>
    <property type="match status" value="1"/>
</dbReference>
<evidence type="ECO:0000259" key="3">
    <source>
        <dbReference type="PROSITE" id="PS50048"/>
    </source>
</evidence>
<dbReference type="GO" id="GO:0045944">
    <property type="term" value="P:positive regulation of transcription by RNA polymerase II"/>
    <property type="evidence" value="ECO:0007669"/>
    <property type="project" value="TreeGrafter"/>
</dbReference>
<dbReference type="STRING" id="97972.A0A2V1DNU8"/>
<dbReference type="OrthoDB" id="4475584at2759"/>
<dbReference type="GO" id="GO:0000976">
    <property type="term" value="F:transcription cis-regulatory region binding"/>
    <property type="evidence" value="ECO:0007669"/>
    <property type="project" value="TreeGrafter"/>
</dbReference>
<dbReference type="SUPFAM" id="SSF57701">
    <property type="entry name" value="Zn2/Cys6 DNA-binding domain"/>
    <property type="match status" value="1"/>
</dbReference>
<dbReference type="Proteomes" id="UP000244855">
    <property type="component" value="Unassembled WGS sequence"/>
</dbReference>
<keyword evidence="1" id="KW-0539">Nucleus</keyword>
<dbReference type="SMART" id="SM00066">
    <property type="entry name" value="GAL4"/>
    <property type="match status" value="1"/>
</dbReference>
<organism evidence="4 5">
    <name type="scientific">Periconia macrospinosa</name>
    <dbReference type="NCBI Taxonomy" id="97972"/>
    <lineage>
        <taxon>Eukaryota</taxon>
        <taxon>Fungi</taxon>
        <taxon>Dikarya</taxon>
        <taxon>Ascomycota</taxon>
        <taxon>Pezizomycotina</taxon>
        <taxon>Dothideomycetes</taxon>
        <taxon>Pleosporomycetidae</taxon>
        <taxon>Pleosporales</taxon>
        <taxon>Massarineae</taxon>
        <taxon>Periconiaceae</taxon>
        <taxon>Periconia</taxon>
    </lineage>
</organism>
<name>A0A2V1DNU8_9PLEO</name>
<sequence>MASEEQSKAPEHTGQAKQKRSRTGCLTCRNRRRKCDEGRPKCQNCIAKGFECRYAAAFQILGKNNFTPEVTTSVQYKDLKFISDASITTENKGDEIADGRNNEEVSHSVGVVELEDLPTTKESEQVLEFDALVSPSAERYEFALHGLLALGNGNAEPTNHQIQHATPNPEVDEIDDIQITTVVPSDPQHFSVTSAGERPDSLERTQSWASGQTDGSRMVLGASEQQAYELLKHYRYRIAPWLDMADAQQYFGSQILQRSVKSTPVKISILRLAQQSFQANIIHQINDFTMLADLPHEDTEEHSVLKPLIHVLEMTRGALADLSGFWLQAGGPASWQSTLETLIPEVRQSTAKSCIFWLMARLLQS</sequence>
<dbReference type="InterPro" id="IPR036864">
    <property type="entry name" value="Zn2-C6_fun-type_DNA-bd_sf"/>
</dbReference>
<evidence type="ECO:0000313" key="4">
    <source>
        <dbReference type="EMBL" id="PVH98824.1"/>
    </source>
</evidence>
<dbReference type="Gene3D" id="4.10.240.10">
    <property type="entry name" value="Zn(2)-C6 fungal-type DNA-binding domain"/>
    <property type="match status" value="1"/>
</dbReference>
<dbReference type="EMBL" id="KZ805405">
    <property type="protein sequence ID" value="PVH98824.1"/>
    <property type="molecule type" value="Genomic_DNA"/>
</dbReference>
<feature type="region of interest" description="Disordered" evidence="2">
    <location>
        <begin position="187"/>
        <end position="215"/>
    </location>
</feature>
<evidence type="ECO:0000313" key="5">
    <source>
        <dbReference type="Proteomes" id="UP000244855"/>
    </source>
</evidence>
<feature type="compositionally biased region" description="Basic and acidic residues" evidence="2">
    <location>
        <begin position="1"/>
        <end position="11"/>
    </location>
</feature>
<dbReference type="GO" id="GO:0000981">
    <property type="term" value="F:DNA-binding transcription factor activity, RNA polymerase II-specific"/>
    <property type="evidence" value="ECO:0007669"/>
    <property type="project" value="InterPro"/>
</dbReference>
<keyword evidence="5" id="KW-1185">Reference proteome</keyword>
<evidence type="ECO:0000256" key="1">
    <source>
        <dbReference type="ARBA" id="ARBA00023242"/>
    </source>
</evidence>
<dbReference type="PROSITE" id="PS00463">
    <property type="entry name" value="ZN2_CY6_FUNGAL_1"/>
    <property type="match status" value="1"/>
</dbReference>
<feature type="compositionally biased region" description="Polar residues" evidence="2">
    <location>
        <begin position="204"/>
        <end position="215"/>
    </location>
</feature>